<sequence>MTDVDPQYFTELRGRVIKDRSSLRTYIADTKEVFRTRLLAGQERDDCIRIDQQFDEEQKRLDKIKRKYRQYVAGFEEFLSRDHEESMEVLRKAEETARVTVELSNHLRDVSKAVGHIRLQVYVLEEAWRMVKTCQRFLYHVAPHSWRSQHDPACSRESGVTVTSKKTEEVFSRHGAAEEVASLDSLIEIFQQDIANADKPTMYFEDPYDLINIFRAMELQNLNAMLHCESLAAPLVEMAASVVRTDVAIKGEIAEIIEGIQDLELAIIWEESRAESLEDYANYLLQGVFRELVCSETVLYLFVFIEDTYEHCVAQNDANLDSYSMMRSIERVLEELNSQLDNLPVEVVL</sequence>
<protein>
    <submittedName>
        <fullName evidence="4">Cilia- and flagella-associated protein 100-like</fullName>
    </submittedName>
</protein>
<reference evidence="4" key="1">
    <citation type="submission" date="2025-08" db="UniProtKB">
        <authorList>
            <consortium name="RefSeq"/>
        </authorList>
    </citation>
    <scope>IDENTIFICATION</scope>
    <source>
        <tissue evidence="4">Thorax and Abdomen</tissue>
    </source>
</reference>
<name>A0ABM3FQI9_NEOLC</name>
<feature type="non-terminal residue" evidence="4">
    <location>
        <position position="349"/>
    </location>
</feature>
<dbReference type="Pfam" id="PF13863">
    <property type="entry name" value="DUF4200"/>
    <property type="match status" value="1"/>
</dbReference>
<dbReference type="InterPro" id="IPR025252">
    <property type="entry name" value="DUF4200"/>
</dbReference>
<evidence type="ECO:0000313" key="4">
    <source>
        <dbReference type="RefSeq" id="XP_046590275.1"/>
    </source>
</evidence>
<evidence type="ECO:0000313" key="3">
    <source>
        <dbReference type="Proteomes" id="UP000829291"/>
    </source>
</evidence>
<feature type="domain" description="DUF4200" evidence="2">
    <location>
        <begin position="26"/>
        <end position="143"/>
    </location>
</feature>
<dbReference type="GeneID" id="124293455"/>
<keyword evidence="3" id="KW-1185">Reference proteome</keyword>
<evidence type="ECO:0000259" key="2">
    <source>
        <dbReference type="Pfam" id="PF13863"/>
    </source>
</evidence>
<keyword evidence="1" id="KW-0175">Coiled coil</keyword>
<dbReference type="Proteomes" id="UP000829291">
    <property type="component" value="Chromosome 3"/>
</dbReference>
<organism evidence="3 4">
    <name type="scientific">Neodiprion lecontei</name>
    <name type="common">Redheaded pine sawfly</name>
    <dbReference type="NCBI Taxonomy" id="441921"/>
    <lineage>
        <taxon>Eukaryota</taxon>
        <taxon>Metazoa</taxon>
        <taxon>Ecdysozoa</taxon>
        <taxon>Arthropoda</taxon>
        <taxon>Hexapoda</taxon>
        <taxon>Insecta</taxon>
        <taxon>Pterygota</taxon>
        <taxon>Neoptera</taxon>
        <taxon>Endopterygota</taxon>
        <taxon>Hymenoptera</taxon>
        <taxon>Tenthredinoidea</taxon>
        <taxon>Diprionidae</taxon>
        <taxon>Diprioninae</taxon>
        <taxon>Neodiprion</taxon>
    </lineage>
</organism>
<proteinExistence type="predicted"/>
<dbReference type="InterPro" id="IPR051147">
    <property type="entry name" value="CFAP_domain-containing"/>
</dbReference>
<accession>A0ABM3FQI9</accession>
<gene>
    <name evidence="4" type="primary">LOC124293455</name>
</gene>
<dbReference type="PANTHER" id="PTHR21683">
    <property type="entry name" value="COILED-COIL DOMAIN-CONTAINING PROTEIN 42 LIKE-2-LIKE-RELATED"/>
    <property type="match status" value="1"/>
</dbReference>
<evidence type="ECO:0000256" key="1">
    <source>
        <dbReference type="ARBA" id="ARBA00023054"/>
    </source>
</evidence>
<dbReference type="RefSeq" id="XP_046590275.1">
    <property type="nucleotide sequence ID" value="XM_046734319.1"/>
</dbReference>
<dbReference type="PANTHER" id="PTHR21683:SF3">
    <property type="entry name" value="CILIA AND FLAGELLA ASSOCIATED PROTEIN 100"/>
    <property type="match status" value="1"/>
</dbReference>